<proteinExistence type="predicted"/>
<reference evidence="2 3" key="1">
    <citation type="submission" date="2016-02" db="EMBL/GenBank/DDBJ databases">
        <title>Genome analysis of coral dinoflagellate symbionts highlights evolutionary adaptations to a symbiotic lifestyle.</title>
        <authorList>
            <person name="Aranda M."/>
            <person name="Li Y."/>
            <person name="Liew Y.J."/>
            <person name="Baumgarten S."/>
            <person name="Simakov O."/>
            <person name="Wilson M."/>
            <person name="Piel J."/>
            <person name="Ashoor H."/>
            <person name="Bougouffa S."/>
            <person name="Bajic V.B."/>
            <person name="Ryu T."/>
            <person name="Ravasi T."/>
            <person name="Bayer T."/>
            <person name="Micklem G."/>
            <person name="Kim H."/>
            <person name="Bhak J."/>
            <person name="Lajeunesse T.C."/>
            <person name="Voolstra C.R."/>
        </authorList>
    </citation>
    <scope>NUCLEOTIDE SEQUENCE [LARGE SCALE GENOMIC DNA]</scope>
    <source>
        <strain evidence="2 3">CCMP2467</strain>
    </source>
</reference>
<accession>A0A1Q9BWZ7</accession>
<keyword evidence="3" id="KW-1185">Reference proteome</keyword>
<evidence type="ECO:0000313" key="2">
    <source>
        <dbReference type="EMBL" id="OLP75223.1"/>
    </source>
</evidence>
<dbReference type="AlphaFoldDB" id="A0A1Q9BWZ7"/>
<evidence type="ECO:0000256" key="1">
    <source>
        <dbReference type="SAM" id="MobiDB-lite"/>
    </source>
</evidence>
<organism evidence="2 3">
    <name type="scientific">Symbiodinium microadriaticum</name>
    <name type="common">Dinoflagellate</name>
    <name type="synonym">Zooxanthella microadriatica</name>
    <dbReference type="NCBI Taxonomy" id="2951"/>
    <lineage>
        <taxon>Eukaryota</taxon>
        <taxon>Sar</taxon>
        <taxon>Alveolata</taxon>
        <taxon>Dinophyceae</taxon>
        <taxon>Suessiales</taxon>
        <taxon>Symbiodiniaceae</taxon>
        <taxon>Symbiodinium</taxon>
    </lineage>
</organism>
<feature type="region of interest" description="Disordered" evidence="1">
    <location>
        <begin position="42"/>
        <end position="66"/>
    </location>
</feature>
<name>A0A1Q9BWZ7_SYMMI</name>
<sequence length="66" mass="7177">MALRDGLLKEHRLDHGGLPAAAHKVLANFVKRACSFAVLAGPRGHGRQEEDTARDLSQAHRGLIHC</sequence>
<gene>
    <name evidence="2" type="ORF">AK812_SmicGene45017</name>
</gene>
<comment type="caution">
    <text evidence="2">The sequence shown here is derived from an EMBL/GenBank/DDBJ whole genome shotgun (WGS) entry which is preliminary data.</text>
</comment>
<dbReference type="Proteomes" id="UP000186817">
    <property type="component" value="Unassembled WGS sequence"/>
</dbReference>
<evidence type="ECO:0000313" key="3">
    <source>
        <dbReference type="Proteomes" id="UP000186817"/>
    </source>
</evidence>
<dbReference type="EMBL" id="LSRX01002674">
    <property type="protein sequence ID" value="OLP75223.1"/>
    <property type="molecule type" value="Genomic_DNA"/>
</dbReference>
<feature type="compositionally biased region" description="Basic and acidic residues" evidence="1">
    <location>
        <begin position="46"/>
        <end position="58"/>
    </location>
</feature>
<protein>
    <submittedName>
        <fullName evidence="2">Uncharacterized protein</fullName>
    </submittedName>
</protein>